<evidence type="ECO:0000313" key="1">
    <source>
        <dbReference type="EMBL" id="KKK75975.1"/>
    </source>
</evidence>
<dbReference type="AlphaFoldDB" id="A0A0F8YQF0"/>
<sequence>SSRLSRMMPDYISDTKHFWVSLDGTKYCRVQDISYDHLSNLIPFVASRVREGQAIEGALDREGKKVLKRLKDRHKIMLEEVQRRFERRIR</sequence>
<proteinExistence type="predicted"/>
<accession>A0A0F8YQF0</accession>
<name>A0A0F8YQF0_9ZZZZ</name>
<comment type="caution">
    <text evidence="1">The sequence shown here is derived from an EMBL/GenBank/DDBJ whole genome shotgun (WGS) entry which is preliminary data.</text>
</comment>
<protein>
    <submittedName>
        <fullName evidence="1">Uncharacterized protein</fullName>
    </submittedName>
</protein>
<organism evidence="1">
    <name type="scientific">marine sediment metagenome</name>
    <dbReference type="NCBI Taxonomy" id="412755"/>
    <lineage>
        <taxon>unclassified sequences</taxon>
        <taxon>metagenomes</taxon>
        <taxon>ecological metagenomes</taxon>
    </lineage>
</organism>
<gene>
    <name evidence="1" type="ORF">LCGC14_2868370</name>
</gene>
<dbReference type="EMBL" id="LAZR01055618">
    <property type="protein sequence ID" value="KKK75975.1"/>
    <property type="molecule type" value="Genomic_DNA"/>
</dbReference>
<reference evidence="1" key="1">
    <citation type="journal article" date="2015" name="Nature">
        <title>Complex archaea that bridge the gap between prokaryotes and eukaryotes.</title>
        <authorList>
            <person name="Spang A."/>
            <person name="Saw J.H."/>
            <person name="Jorgensen S.L."/>
            <person name="Zaremba-Niedzwiedzka K."/>
            <person name="Martijn J."/>
            <person name="Lind A.E."/>
            <person name="van Eijk R."/>
            <person name="Schleper C."/>
            <person name="Guy L."/>
            <person name="Ettema T.J."/>
        </authorList>
    </citation>
    <scope>NUCLEOTIDE SEQUENCE</scope>
</reference>
<feature type="non-terminal residue" evidence="1">
    <location>
        <position position="1"/>
    </location>
</feature>